<proteinExistence type="predicted"/>
<dbReference type="Proteomes" id="UP000005270">
    <property type="component" value="Chromosome"/>
</dbReference>
<dbReference type="KEGG" id="thg:TCELL_1041"/>
<gene>
    <name evidence="1" type="ordered locus">TCELL_1041</name>
</gene>
<evidence type="ECO:0000313" key="2">
    <source>
        <dbReference type="Proteomes" id="UP000005270"/>
    </source>
</evidence>
<dbReference type="HOGENOM" id="CLU_3094310_0_0_2"/>
<protein>
    <submittedName>
        <fullName evidence="1">Uncharacterized protein</fullName>
    </submittedName>
</protein>
<organism evidence="1 2">
    <name type="scientific">Thermogladius calderae (strain DSM 22663 / VKM B-2946 / 1633)</name>
    <dbReference type="NCBI Taxonomy" id="1184251"/>
    <lineage>
        <taxon>Archaea</taxon>
        <taxon>Thermoproteota</taxon>
        <taxon>Thermoprotei</taxon>
        <taxon>Desulfurococcales</taxon>
        <taxon>Desulfurococcaceae</taxon>
        <taxon>Thermogladius</taxon>
    </lineage>
</organism>
<dbReference type="InParanoid" id="I3TFC6"/>
<dbReference type="EMBL" id="CP003531">
    <property type="protein sequence ID" value="AFK51464.1"/>
    <property type="molecule type" value="Genomic_DNA"/>
</dbReference>
<dbReference type="AlphaFoldDB" id="I3TFC6"/>
<sequence length="51" mass="5880">MYFQFFLIASFCRHASSVAYSLKLSILLDCFTEEQKKVLDALNELIPFNSS</sequence>
<reference evidence="1 2" key="1">
    <citation type="journal article" date="2012" name="J. Bacteriol.">
        <title>Complete genome sequence of the hyperthermophilic cellulolytic Crenarchaeon 'Thermogladius cellulolyticus' 1633.</title>
        <authorList>
            <person name="Mardanov A.V."/>
            <person name="Kochetkova T.V."/>
            <person name="Beletsky A.V."/>
            <person name="Bonch-Osmolovskaya E.A."/>
            <person name="Ravin N.V."/>
            <person name="Skryabin K.G."/>
        </authorList>
    </citation>
    <scope>NUCLEOTIDE SEQUENCE [LARGE SCALE GENOMIC DNA]</scope>
    <source>
        <strain evidence="2">DSM 22663 / VKM B-2946 / 1633</strain>
    </source>
</reference>
<name>I3TFC6_THEC1</name>
<evidence type="ECO:0000313" key="1">
    <source>
        <dbReference type="EMBL" id="AFK51464.1"/>
    </source>
</evidence>
<keyword evidence="2" id="KW-1185">Reference proteome</keyword>
<accession>I3TFC6</accession>